<organism evidence="1 2">
    <name type="scientific">Dacryopinax primogenitus (strain DJM 731)</name>
    <name type="common">Brown rot fungus</name>
    <dbReference type="NCBI Taxonomy" id="1858805"/>
    <lineage>
        <taxon>Eukaryota</taxon>
        <taxon>Fungi</taxon>
        <taxon>Dikarya</taxon>
        <taxon>Basidiomycota</taxon>
        <taxon>Agaricomycotina</taxon>
        <taxon>Dacrymycetes</taxon>
        <taxon>Dacrymycetales</taxon>
        <taxon>Dacrymycetaceae</taxon>
        <taxon>Dacryopinax</taxon>
    </lineage>
</organism>
<protein>
    <submittedName>
        <fullName evidence="1">Uncharacterized protein</fullName>
    </submittedName>
</protein>
<dbReference type="RefSeq" id="XP_040623844.1">
    <property type="nucleotide sequence ID" value="XM_040774138.1"/>
</dbReference>
<dbReference type="HOGENOM" id="CLU_723661_0_0_1"/>
<dbReference type="GeneID" id="63689200"/>
<reference evidence="1 2" key="1">
    <citation type="journal article" date="2012" name="Science">
        <title>The Paleozoic origin of enzymatic lignin decomposition reconstructed from 31 fungal genomes.</title>
        <authorList>
            <person name="Floudas D."/>
            <person name="Binder M."/>
            <person name="Riley R."/>
            <person name="Barry K."/>
            <person name="Blanchette R.A."/>
            <person name="Henrissat B."/>
            <person name="Martinez A.T."/>
            <person name="Otillar R."/>
            <person name="Spatafora J.W."/>
            <person name="Yadav J.S."/>
            <person name="Aerts A."/>
            <person name="Benoit I."/>
            <person name="Boyd A."/>
            <person name="Carlson A."/>
            <person name="Copeland A."/>
            <person name="Coutinho P.M."/>
            <person name="de Vries R.P."/>
            <person name="Ferreira P."/>
            <person name="Findley K."/>
            <person name="Foster B."/>
            <person name="Gaskell J."/>
            <person name="Glotzer D."/>
            <person name="Gorecki P."/>
            <person name="Heitman J."/>
            <person name="Hesse C."/>
            <person name="Hori C."/>
            <person name="Igarashi K."/>
            <person name="Jurgens J.A."/>
            <person name="Kallen N."/>
            <person name="Kersten P."/>
            <person name="Kohler A."/>
            <person name="Kuees U."/>
            <person name="Kumar T.K.A."/>
            <person name="Kuo A."/>
            <person name="LaButti K."/>
            <person name="Larrondo L.F."/>
            <person name="Lindquist E."/>
            <person name="Ling A."/>
            <person name="Lombard V."/>
            <person name="Lucas S."/>
            <person name="Lundell T."/>
            <person name="Martin R."/>
            <person name="McLaughlin D.J."/>
            <person name="Morgenstern I."/>
            <person name="Morin E."/>
            <person name="Murat C."/>
            <person name="Nagy L.G."/>
            <person name="Nolan M."/>
            <person name="Ohm R.A."/>
            <person name="Patyshakuliyeva A."/>
            <person name="Rokas A."/>
            <person name="Ruiz-Duenas F.J."/>
            <person name="Sabat G."/>
            <person name="Salamov A."/>
            <person name="Samejima M."/>
            <person name="Schmutz J."/>
            <person name="Slot J.C."/>
            <person name="St John F."/>
            <person name="Stenlid J."/>
            <person name="Sun H."/>
            <person name="Sun S."/>
            <person name="Syed K."/>
            <person name="Tsang A."/>
            <person name="Wiebenga A."/>
            <person name="Young D."/>
            <person name="Pisabarro A."/>
            <person name="Eastwood D.C."/>
            <person name="Martin F."/>
            <person name="Cullen D."/>
            <person name="Grigoriev I.V."/>
            <person name="Hibbett D.S."/>
        </authorList>
    </citation>
    <scope>NUCLEOTIDE SEQUENCE [LARGE SCALE GENOMIC DNA]</scope>
    <source>
        <strain evidence="1 2">DJM-731 SS1</strain>
    </source>
</reference>
<dbReference type="Proteomes" id="UP000030653">
    <property type="component" value="Unassembled WGS sequence"/>
</dbReference>
<name>M5FUL5_DACPD</name>
<dbReference type="AlphaFoldDB" id="M5FUL5"/>
<evidence type="ECO:0000313" key="2">
    <source>
        <dbReference type="Proteomes" id="UP000030653"/>
    </source>
</evidence>
<accession>M5FUL5</accession>
<proteinExistence type="predicted"/>
<gene>
    <name evidence="1" type="ORF">DACRYDRAFT_25385</name>
</gene>
<evidence type="ECO:0000313" key="1">
    <source>
        <dbReference type="EMBL" id="EJT96946.1"/>
    </source>
</evidence>
<dbReference type="EMBL" id="JH795879">
    <property type="protein sequence ID" value="EJT96946.1"/>
    <property type="molecule type" value="Genomic_DNA"/>
</dbReference>
<keyword evidence="2" id="KW-1185">Reference proteome</keyword>
<sequence>MKCVPDVINYTSETTSSSRIRSRSTDRLGYTTLSVDDSSMFFNYCELTTRRPHTPATLARTRQPNLSLCQLLRLQLRRLPSSLASPEPITSIPPNDTSHTLILVVNVRLHGTFHPTSVIRVYDYSQLEPSVILLGPQCTSPVFHSDISDAAFWIRMILSITGCVHSFSILLGNLSDQLPCSGITRGSFPLYVVPRSSASLWNQLTARLVPSSLPQVYIFPPCPCTLPHFTVHRAVSGTTGAVEFCLPRFMPPLTNCNLYRLRSGLSSKLECNWLAGRYVVHSETSDTIFRVVVHFPSPLPIVTFSHQPLRFQKTRRSSSYGSLPRILNSPETRYTQDPVSHPPLADDHALAFLSIAPSMTILVQSYTPQSILGNISASTCTA</sequence>